<name>A0ABQ2ZK98_9GAMM</name>
<dbReference type="PANTHER" id="PTHR42905">
    <property type="entry name" value="PHOSPHOENOLPYRUVATE CARBOXYLASE"/>
    <property type="match status" value="1"/>
</dbReference>
<reference evidence="3" key="1">
    <citation type="journal article" date="2019" name="Int. J. Syst. Evol. Microbiol.">
        <title>The Global Catalogue of Microorganisms (GCM) 10K type strain sequencing project: providing services to taxonomists for standard genome sequencing and annotation.</title>
        <authorList>
            <consortium name="The Broad Institute Genomics Platform"/>
            <consortium name="The Broad Institute Genome Sequencing Center for Infectious Disease"/>
            <person name="Wu L."/>
            <person name="Ma J."/>
        </authorList>
    </citation>
    <scope>NUCLEOTIDE SEQUENCE [LARGE SCALE GENOMIC DNA]</scope>
    <source>
        <strain evidence="3">KCTC 22232</strain>
    </source>
</reference>
<dbReference type="SUPFAM" id="SSF51621">
    <property type="entry name" value="Phosphoenolpyruvate/pyruvate domain"/>
    <property type="match status" value="1"/>
</dbReference>
<proteinExistence type="predicted"/>
<dbReference type="InterPro" id="IPR039556">
    <property type="entry name" value="ICL/PEPM"/>
</dbReference>
<accession>A0ABQ2ZK98</accession>
<dbReference type="EMBL" id="BMXT01000001">
    <property type="protein sequence ID" value="GGY17038.1"/>
    <property type="molecule type" value="Genomic_DNA"/>
</dbReference>
<comment type="caution">
    <text evidence="2">The sequence shown here is derived from an EMBL/GenBank/DDBJ whole genome shotgun (WGS) entry which is preliminary data.</text>
</comment>
<gene>
    <name evidence="2" type="ORF">GCM10008098_05670</name>
</gene>
<dbReference type="Proteomes" id="UP000621898">
    <property type="component" value="Unassembled WGS sequence"/>
</dbReference>
<protein>
    <recommendedName>
        <fullName evidence="4">2-Methylisocitrate lyase, PEP mutase family</fullName>
    </recommendedName>
</protein>
<dbReference type="Gene3D" id="3.20.20.60">
    <property type="entry name" value="Phosphoenolpyruvate-binding domains"/>
    <property type="match status" value="1"/>
</dbReference>
<evidence type="ECO:0000313" key="3">
    <source>
        <dbReference type="Proteomes" id="UP000621898"/>
    </source>
</evidence>
<dbReference type="Pfam" id="PF13714">
    <property type="entry name" value="PEP_mutase"/>
    <property type="match status" value="1"/>
</dbReference>
<dbReference type="InterPro" id="IPR015813">
    <property type="entry name" value="Pyrv/PenolPyrv_kinase-like_dom"/>
</dbReference>
<dbReference type="CDD" id="cd00377">
    <property type="entry name" value="ICL_PEPM"/>
    <property type="match status" value="1"/>
</dbReference>
<dbReference type="RefSeq" id="WP_189439657.1">
    <property type="nucleotide sequence ID" value="NZ_BMXT01000001.1"/>
</dbReference>
<sequence length="268" mass="27578">MSANAAIFRQLHSGPRPLRLPNAWDAGSARLFESLGAAAIATTSAGLAWALGYADGGKLPVDAAIHAAAGIARVLTVPLSVDMENGYADDAATVGETIRRLLDVGVAGINIEDGSHAPAVLAAKIEAIKNTAAKAGSDIFVNARTDVYLANLADASRRVDETLSRGAIYRAAGADGLFVPGLHEPAEIQAIVAGAGLPLNVMAWPGLMPVHELGQLGVRRFSAGSGISQMLWGQAETLARDFLDSGRSESLATGAMPYGRIQALFAGA</sequence>
<organism evidence="2 3">
    <name type="scientific">Rhodanobacter panaciterrae</name>
    <dbReference type="NCBI Taxonomy" id="490572"/>
    <lineage>
        <taxon>Bacteria</taxon>
        <taxon>Pseudomonadati</taxon>
        <taxon>Pseudomonadota</taxon>
        <taxon>Gammaproteobacteria</taxon>
        <taxon>Lysobacterales</taxon>
        <taxon>Rhodanobacteraceae</taxon>
        <taxon>Rhodanobacter</taxon>
    </lineage>
</organism>
<keyword evidence="1" id="KW-0479">Metal-binding</keyword>
<keyword evidence="3" id="KW-1185">Reference proteome</keyword>
<evidence type="ECO:0000313" key="2">
    <source>
        <dbReference type="EMBL" id="GGY17038.1"/>
    </source>
</evidence>
<dbReference type="PANTHER" id="PTHR42905:SF16">
    <property type="entry name" value="CARBOXYPHOSPHONOENOLPYRUVATE PHOSPHONOMUTASE-LIKE PROTEIN (AFU_ORTHOLOGUE AFUA_5G07230)"/>
    <property type="match status" value="1"/>
</dbReference>
<evidence type="ECO:0000256" key="1">
    <source>
        <dbReference type="ARBA" id="ARBA00022723"/>
    </source>
</evidence>
<evidence type="ECO:0008006" key="4">
    <source>
        <dbReference type="Google" id="ProtNLM"/>
    </source>
</evidence>
<dbReference type="InterPro" id="IPR040442">
    <property type="entry name" value="Pyrv_kinase-like_dom_sf"/>
</dbReference>